<keyword evidence="8" id="KW-1185">Reference proteome</keyword>
<dbReference type="Gramene" id="Os01t0877500-02">
    <property type="protein sequence ID" value="Os01t0877500-02"/>
    <property type="gene ID" value="Os01g0877500"/>
</dbReference>
<evidence type="ECO:0000256" key="3">
    <source>
        <dbReference type="ARBA" id="ARBA00022833"/>
    </source>
</evidence>
<protein>
    <submittedName>
        <fullName evidence="7">Os01g0877500 protein</fullName>
    </submittedName>
</protein>
<accession>A0A0P0VB50</accession>
<reference evidence="7 8" key="2">
    <citation type="journal article" date="2013" name="Plant Cell Physiol.">
        <title>Rice Annotation Project Database (RAP-DB): an integrative and interactive database for rice genomics.</title>
        <authorList>
            <person name="Sakai H."/>
            <person name="Lee S.S."/>
            <person name="Tanaka T."/>
            <person name="Numa H."/>
            <person name="Kim J."/>
            <person name="Kawahara Y."/>
            <person name="Wakimoto H."/>
            <person name="Yang C.C."/>
            <person name="Iwamoto M."/>
            <person name="Abe T."/>
            <person name="Yamada Y."/>
            <person name="Muto A."/>
            <person name="Inokuchi H."/>
            <person name="Ikemura T."/>
            <person name="Matsumoto T."/>
            <person name="Sasaki T."/>
            <person name="Itoh T."/>
        </authorList>
    </citation>
    <scope>NUCLEOTIDE SEQUENCE [LARGE SCALE GENOMIC DNA]</scope>
    <source>
        <strain evidence="8">cv. Nipponbare</strain>
    </source>
</reference>
<dbReference type="SMART" id="SM00249">
    <property type="entry name" value="PHD"/>
    <property type="match status" value="1"/>
</dbReference>
<dbReference type="AlphaFoldDB" id="A0A0P0VB50"/>
<dbReference type="InterPro" id="IPR001965">
    <property type="entry name" value="Znf_PHD"/>
</dbReference>
<dbReference type="CDD" id="cd15556">
    <property type="entry name" value="PHD_MMD1_like"/>
    <property type="match status" value="1"/>
</dbReference>
<dbReference type="Gene3D" id="3.30.40.10">
    <property type="entry name" value="Zinc/RING finger domain, C3HC4 (zinc finger)"/>
    <property type="match status" value="1"/>
</dbReference>
<reference evidence="7 8" key="3">
    <citation type="journal article" date="2013" name="Rice">
        <title>Improvement of the Oryza sativa Nipponbare reference genome using next generation sequence and optical map data.</title>
        <authorList>
            <person name="Kawahara Y."/>
            <person name="de la Bastide M."/>
            <person name="Hamilton J.P."/>
            <person name="Kanamori H."/>
            <person name="McCombie W.R."/>
            <person name="Ouyang S."/>
            <person name="Schwartz D.C."/>
            <person name="Tanaka T."/>
            <person name="Wu J."/>
            <person name="Zhou S."/>
            <person name="Childs K.L."/>
            <person name="Davidson R.M."/>
            <person name="Lin H."/>
            <person name="Quesada-Ocampo L."/>
            <person name="Vaillancourt B."/>
            <person name="Sakai H."/>
            <person name="Lee S.S."/>
            <person name="Kim J."/>
            <person name="Numa H."/>
            <person name="Itoh T."/>
            <person name="Buell C.R."/>
            <person name="Matsumoto T."/>
        </authorList>
    </citation>
    <scope>NUCLEOTIDE SEQUENCE [LARGE SCALE GENOMIC DNA]</scope>
    <source>
        <strain evidence="8">cv. Nipponbare</strain>
    </source>
</reference>
<reference evidence="8" key="1">
    <citation type="journal article" date="2005" name="Nature">
        <title>The map-based sequence of the rice genome.</title>
        <authorList>
            <consortium name="International rice genome sequencing project (IRGSP)"/>
            <person name="Matsumoto T."/>
            <person name="Wu J."/>
            <person name="Kanamori H."/>
            <person name="Katayose Y."/>
            <person name="Fujisawa M."/>
            <person name="Namiki N."/>
            <person name="Mizuno H."/>
            <person name="Yamamoto K."/>
            <person name="Antonio B.A."/>
            <person name="Baba T."/>
            <person name="Sakata K."/>
            <person name="Nagamura Y."/>
            <person name="Aoki H."/>
            <person name="Arikawa K."/>
            <person name="Arita K."/>
            <person name="Bito T."/>
            <person name="Chiden Y."/>
            <person name="Fujitsuka N."/>
            <person name="Fukunaka R."/>
            <person name="Hamada M."/>
            <person name="Harada C."/>
            <person name="Hayashi A."/>
            <person name="Hijishita S."/>
            <person name="Honda M."/>
            <person name="Hosokawa S."/>
            <person name="Ichikawa Y."/>
            <person name="Idonuma A."/>
            <person name="Iijima M."/>
            <person name="Ikeda M."/>
            <person name="Ikeno M."/>
            <person name="Ito K."/>
            <person name="Ito S."/>
            <person name="Ito T."/>
            <person name="Ito Y."/>
            <person name="Ito Y."/>
            <person name="Iwabuchi A."/>
            <person name="Kamiya K."/>
            <person name="Karasawa W."/>
            <person name="Kurita K."/>
            <person name="Katagiri S."/>
            <person name="Kikuta A."/>
            <person name="Kobayashi H."/>
            <person name="Kobayashi N."/>
            <person name="Machita K."/>
            <person name="Maehara T."/>
            <person name="Masukawa M."/>
            <person name="Mizubayashi T."/>
            <person name="Mukai Y."/>
            <person name="Nagasaki H."/>
            <person name="Nagata Y."/>
            <person name="Naito S."/>
            <person name="Nakashima M."/>
            <person name="Nakama Y."/>
            <person name="Nakamichi Y."/>
            <person name="Nakamura M."/>
            <person name="Meguro A."/>
            <person name="Negishi M."/>
            <person name="Ohta I."/>
            <person name="Ohta T."/>
            <person name="Okamoto M."/>
            <person name="Ono N."/>
            <person name="Saji S."/>
            <person name="Sakaguchi M."/>
            <person name="Sakai K."/>
            <person name="Shibata M."/>
            <person name="Shimokawa T."/>
            <person name="Song J."/>
            <person name="Takazaki Y."/>
            <person name="Terasawa K."/>
            <person name="Tsugane M."/>
            <person name="Tsuji K."/>
            <person name="Ueda S."/>
            <person name="Waki K."/>
            <person name="Yamagata H."/>
            <person name="Yamamoto M."/>
            <person name="Yamamoto S."/>
            <person name="Yamane H."/>
            <person name="Yoshiki S."/>
            <person name="Yoshihara R."/>
            <person name="Yukawa K."/>
            <person name="Zhong H."/>
            <person name="Yano M."/>
            <person name="Yuan Q."/>
            <person name="Ouyang S."/>
            <person name="Liu J."/>
            <person name="Jones K.M."/>
            <person name="Gansberger K."/>
            <person name="Moffat K."/>
            <person name="Hill J."/>
            <person name="Bera J."/>
            <person name="Fadrosh D."/>
            <person name="Jin S."/>
            <person name="Johri S."/>
            <person name="Kim M."/>
            <person name="Overton L."/>
            <person name="Reardon M."/>
            <person name="Tsitrin T."/>
            <person name="Vuong H."/>
            <person name="Weaver B."/>
            <person name="Ciecko A."/>
            <person name="Tallon L."/>
            <person name="Jackson J."/>
            <person name="Pai G."/>
            <person name="Aken S.V."/>
            <person name="Utterback T."/>
            <person name="Reidmuller S."/>
            <person name="Feldblyum T."/>
            <person name="Hsiao J."/>
            <person name="Zismann V."/>
            <person name="Iobst S."/>
            <person name="de Vazeille A.R."/>
            <person name="Buell C.R."/>
            <person name="Ying K."/>
            <person name="Li Y."/>
            <person name="Lu T."/>
            <person name="Huang Y."/>
            <person name="Zhao Q."/>
            <person name="Feng Q."/>
            <person name="Zhang L."/>
            <person name="Zhu J."/>
            <person name="Weng Q."/>
            <person name="Mu J."/>
            <person name="Lu Y."/>
            <person name="Fan D."/>
            <person name="Liu Y."/>
            <person name="Guan J."/>
            <person name="Zhang Y."/>
            <person name="Yu S."/>
            <person name="Liu X."/>
            <person name="Zhang Y."/>
            <person name="Hong G."/>
            <person name="Han B."/>
            <person name="Choisne N."/>
            <person name="Demange N."/>
            <person name="Orjeda G."/>
            <person name="Samain S."/>
            <person name="Cattolico L."/>
            <person name="Pelletier E."/>
            <person name="Couloux A."/>
            <person name="Segurens B."/>
            <person name="Wincker P."/>
            <person name="D'Hont A."/>
            <person name="Scarpelli C."/>
            <person name="Weissenbach J."/>
            <person name="Salanoubat M."/>
            <person name="Quetier F."/>
            <person name="Yu Y."/>
            <person name="Kim H.R."/>
            <person name="Rambo T."/>
            <person name="Currie J."/>
            <person name="Collura K."/>
            <person name="Luo M."/>
            <person name="Yang T."/>
            <person name="Ammiraju J.S.S."/>
            <person name="Engler F."/>
            <person name="Soderlund C."/>
            <person name="Wing R.A."/>
            <person name="Palmer L.E."/>
            <person name="de la Bastide M."/>
            <person name="Spiegel L."/>
            <person name="Nascimento L."/>
            <person name="Zutavern T."/>
            <person name="O'Shaughnessy A."/>
            <person name="Dike S."/>
            <person name="Dedhia N."/>
            <person name="Preston R."/>
            <person name="Balija V."/>
            <person name="McCombie W.R."/>
            <person name="Chow T."/>
            <person name="Chen H."/>
            <person name="Chung M."/>
            <person name="Chen C."/>
            <person name="Shaw J."/>
            <person name="Wu H."/>
            <person name="Hsiao K."/>
            <person name="Chao Y."/>
            <person name="Chu M."/>
            <person name="Cheng C."/>
            <person name="Hour A."/>
            <person name="Lee P."/>
            <person name="Lin S."/>
            <person name="Lin Y."/>
            <person name="Liou J."/>
            <person name="Liu S."/>
            <person name="Hsing Y."/>
            <person name="Raghuvanshi S."/>
            <person name="Mohanty A."/>
            <person name="Bharti A.K."/>
            <person name="Gaur A."/>
            <person name="Gupta V."/>
            <person name="Kumar D."/>
            <person name="Ravi V."/>
            <person name="Vij S."/>
            <person name="Kapur A."/>
            <person name="Khurana P."/>
            <person name="Khurana P."/>
            <person name="Khurana J.P."/>
            <person name="Tyagi A.K."/>
            <person name="Gaikwad K."/>
            <person name="Singh A."/>
            <person name="Dalal V."/>
            <person name="Srivastava S."/>
            <person name="Dixit A."/>
            <person name="Pal A.K."/>
            <person name="Ghazi I.A."/>
            <person name="Yadav M."/>
            <person name="Pandit A."/>
            <person name="Bhargava A."/>
            <person name="Sureshbabu K."/>
            <person name="Batra K."/>
            <person name="Sharma T.R."/>
            <person name="Mohapatra T."/>
            <person name="Singh N.K."/>
            <person name="Messing J."/>
            <person name="Nelson A.B."/>
            <person name="Fuks G."/>
            <person name="Kavchok S."/>
            <person name="Keizer G."/>
            <person name="Linton E."/>
            <person name="Llaca V."/>
            <person name="Song R."/>
            <person name="Tanyolac B."/>
            <person name="Young S."/>
            <person name="Ho-Il K."/>
            <person name="Hahn J.H."/>
            <person name="Sangsakoo G."/>
            <person name="Vanavichit A."/>
            <person name="de Mattos Luiz.A.T."/>
            <person name="Zimmer P.D."/>
            <person name="Malone G."/>
            <person name="Dellagostin O."/>
            <person name="de Oliveira A.C."/>
            <person name="Bevan M."/>
            <person name="Bancroft I."/>
            <person name="Minx P."/>
            <person name="Cordum H."/>
            <person name="Wilson R."/>
            <person name="Cheng Z."/>
            <person name="Jin W."/>
            <person name="Jiang J."/>
            <person name="Leong S.A."/>
            <person name="Iwama H."/>
            <person name="Gojobori T."/>
            <person name="Itoh T."/>
            <person name="Niimura Y."/>
            <person name="Fujii Y."/>
            <person name="Habara T."/>
            <person name="Sakai H."/>
            <person name="Sato Y."/>
            <person name="Wilson G."/>
            <person name="Kumar K."/>
            <person name="McCouch S."/>
            <person name="Juretic N."/>
            <person name="Hoen D."/>
            <person name="Wright S."/>
            <person name="Bruskiewich R."/>
            <person name="Bureau T."/>
            <person name="Miyao A."/>
            <person name="Hirochika H."/>
            <person name="Nishikawa T."/>
            <person name="Kadowaki K."/>
            <person name="Sugiura M."/>
            <person name="Burr B."/>
            <person name="Sasaki T."/>
        </authorList>
    </citation>
    <scope>NUCLEOTIDE SEQUENCE [LARGE SCALE GENOMIC DNA]</scope>
    <source>
        <strain evidence="8">cv. Nipponbare</strain>
    </source>
</reference>
<name>A0A0P0VB50_ORYSJ</name>
<dbReference type="InterPro" id="IPR058054">
    <property type="entry name" value="Znf_MS1-like"/>
</dbReference>
<dbReference type="GO" id="GO:0008270">
    <property type="term" value="F:zinc ion binding"/>
    <property type="evidence" value="ECO:0007669"/>
    <property type="project" value="UniProtKB-KW"/>
</dbReference>
<dbReference type="Pfam" id="PF00628">
    <property type="entry name" value="PHD"/>
    <property type="match status" value="1"/>
</dbReference>
<dbReference type="ExpressionAtlas" id="A0A0P0VB50">
    <property type="expression patterns" value="baseline and differential"/>
</dbReference>
<dbReference type="InterPro" id="IPR059080">
    <property type="entry name" value="WHD_PTC1"/>
</dbReference>
<dbReference type="InterPro" id="IPR019786">
    <property type="entry name" value="Zinc_finger_PHD-type_CS"/>
</dbReference>
<dbReference type="Pfam" id="PF25565">
    <property type="entry name" value="Ubiquitin_At1g33420"/>
    <property type="match status" value="1"/>
</dbReference>
<keyword evidence="4" id="KW-0805">Transcription regulation</keyword>
<evidence type="ECO:0000259" key="6">
    <source>
        <dbReference type="SMART" id="SM00249"/>
    </source>
</evidence>
<dbReference type="PANTHER" id="PTHR46201">
    <property type="entry name" value="PHD FINGER PROTEIN MALE MEIOCYTE DEATH 1-RELATED"/>
    <property type="match status" value="1"/>
</dbReference>
<organism evidence="7 8">
    <name type="scientific">Oryza sativa subsp. japonica</name>
    <name type="common">Rice</name>
    <dbReference type="NCBI Taxonomy" id="39947"/>
    <lineage>
        <taxon>Eukaryota</taxon>
        <taxon>Viridiplantae</taxon>
        <taxon>Streptophyta</taxon>
        <taxon>Embryophyta</taxon>
        <taxon>Tracheophyta</taxon>
        <taxon>Spermatophyta</taxon>
        <taxon>Magnoliopsida</taxon>
        <taxon>Liliopsida</taxon>
        <taxon>Poales</taxon>
        <taxon>Poaceae</taxon>
        <taxon>BOP clade</taxon>
        <taxon>Oryzoideae</taxon>
        <taxon>Oryzeae</taxon>
        <taxon>Oryzinae</taxon>
        <taxon>Oryza</taxon>
        <taxon>Oryza sativa</taxon>
    </lineage>
</organism>
<evidence type="ECO:0000256" key="2">
    <source>
        <dbReference type="ARBA" id="ARBA00022771"/>
    </source>
</evidence>
<dbReference type="Pfam" id="PF25874">
    <property type="entry name" value="WHD_plant_repro"/>
    <property type="match status" value="1"/>
</dbReference>
<gene>
    <name evidence="7" type="ordered locus">Os01g0877500</name>
    <name evidence="7" type="ORF">OSNPB_010877500</name>
</gene>
<evidence type="ECO:0000256" key="1">
    <source>
        <dbReference type="ARBA" id="ARBA00022723"/>
    </source>
</evidence>
<evidence type="ECO:0000256" key="4">
    <source>
        <dbReference type="ARBA" id="ARBA00023015"/>
    </source>
</evidence>
<evidence type="ECO:0000313" key="8">
    <source>
        <dbReference type="Proteomes" id="UP000059680"/>
    </source>
</evidence>
<keyword evidence="1" id="KW-0479">Metal-binding</keyword>
<dbReference type="InterPro" id="IPR019787">
    <property type="entry name" value="Znf_PHD-finger"/>
</dbReference>
<proteinExistence type="predicted"/>
<keyword evidence="3" id="KW-0862">Zinc</keyword>
<feature type="domain" description="Zinc finger PHD-type" evidence="6">
    <location>
        <begin position="332"/>
        <end position="378"/>
    </location>
</feature>
<dbReference type="PROSITE" id="PS01359">
    <property type="entry name" value="ZF_PHD_1"/>
    <property type="match status" value="1"/>
</dbReference>
<dbReference type="InterPro" id="IPR057765">
    <property type="entry name" value="MS1-like_ubiquitin"/>
</dbReference>
<dbReference type="Proteomes" id="UP000059680">
    <property type="component" value="Chromosome 1"/>
</dbReference>
<dbReference type="EMBL" id="AP014957">
    <property type="protein sequence ID" value="BAS75519.1"/>
    <property type="molecule type" value="Genomic_DNA"/>
</dbReference>
<sequence>FSHRQPIRTPLQNTIALYWALSDRQLVTVRDLFRFIMHLLHQARKKNETSKPTTDEHKEVASNVLCKWTKEDIDRAETAMLKVLRVVQPGQWVSWRALRGAASKAVDSQELLDYSLRGLGGKLMDDGHFIAVRCNAETSAIEYRLEDNSNQSVDAAAFGPSVDHLLHDLKFLYNALLNPETMLASQPEVIGASSHSAAAKILDCKQFIKHYDQHTPRAPLNPFLLSVRCSIELLDHPKDYTAPPVELVLLPASATLAELKIQATRAFQETYLMFQSYQVEQLPDFPNFSDTTLVKHVLGSSQLVRVRGRCTGDNRRIVQFRMERGLENWTVDCTCGAKDDDGERMLACDVCGVWQHTRCSGISDFDDVPEKFICRKCASPRRGKGRGGGGGNGGSRMDVSAAGRCKDEIGSSVGGAGKFGRMATVG</sequence>
<evidence type="ECO:0000256" key="5">
    <source>
        <dbReference type="ARBA" id="ARBA00023163"/>
    </source>
</evidence>
<dbReference type="PANTHER" id="PTHR46201:SF3">
    <property type="entry name" value="OS01G0877500 PROTEIN"/>
    <property type="match status" value="1"/>
</dbReference>
<evidence type="ECO:0000313" key="7">
    <source>
        <dbReference type="EMBL" id="BAS75519.1"/>
    </source>
</evidence>
<feature type="non-terminal residue" evidence="7">
    <location>
        <position position="1"/>
    </location>
</feature>
<keyword evidence="5" id="KW-0804">Transcription</keyword>
<keyword evidence="2" id="KW-0863">Zinc-finger</keyword>
<dbReference type="SUPFAM" id="SSF57903">
    <property type="entry name" value="FYVE/PHD zinc finger"/>
    <property type="match status" value="1"/>
</dbReference>
<dbReference type="InterPro" id="IPR013083">
    <property type="entry name" value="Znf_RING/FYVE/PHD"/>
</dbReference>
<dbReference type="InterPro" id="IPR011011">
    <property type="entry name" value="Znf_FYVE_PHD"/>
</dbReference>